<organism evidence="8 9">
    <name type="scientific">Blepharisma stoltei</name>
    <dbReference type="NCBI Taxonomy" id="1481888"/>
    <lineage>
        <taxon>Eukaryota</taxon>
        <taxon>Sar</taxon>
        <taxon>Alveolata</taxon>
        <taxon>Ciliophora</taxon>
        <taxon>Postciliodesmatophora</taxon>
        <taxon>Heterotrichea</taxon>
        <taxon>Heterotrichida</taxon>
        <taxon>Blepharismidae</taxon>
        <taxon>Blepharisma</taxon>
    </lineage>
</organism>
<dbReference type="AlphaFoldDB" id="A0AAU9K8I9"/>
<dbReference type="PANTHER" id="PTHR46803">
    <property type="entry name" value="E3 UBIQUITIN-PROTEIN LIGASE CHIP"/>
    <property type="match status" value="1"/>
</dbReference>
<dbReference type="Pfam" id="PF00515">
    <property type="entry name" value="TPR_1"/>
    <property type="match status" value="1"/>
</dbReference>
<keyword evidence="5" id="KW-0833">Ubl conjugation pathway</keyword>
<dbReference type="PROSITE" id="PS50293">
    <property type="entry name" value="TPR_REGION"/>
    <property type="match status" value="1"/>
</dbReference>
<accession>A0AAU9K8I9</accession>
<keyword evidence="4" id="KW-0677">Repeat</keyword>
<keyword evidence="9" id="KW-1185">Reference proteome</keyword>
<dbReference type="GO" id="GO:0061630">
    <property type="term" value="F:ubiquitin protein ligase activity"/>
    <property type="evidence" value="ECO:0007669"/>
    <property type="project" value="UniProtKB-EC"/>
</dbReference>
<dbReference type="GO" id="GO:0006515">
    <property type="term" value="P:protein quality control for misfolded or incompletely synthesized proteins"/>
    <property type="evidence" value="ECO:0007669"/>
    <property type="project" value="TreeGrafter"/>
</dbReference>
<dbReference type="EMBL" id="CAJZBQ010000047">
    <property type="protein sequence ID" value="CAG9329451.1"/>
    <property type="molecule type" value="Genomic_DNA"/>
</dbReference>
<evidence type="ECO:0000256" key="3">
    <source>
        <dbReference type="ARBA" id="ARBA00022679"/>
    </source>
</evidence>
<dbReference type="Gene3D" id="3.30.40.10">
    <property type="entry name" value="Zinc/RING finger domain, C3HC4 (zinc finger)"/>
    <property type="match status" value="1"/>
</dbReference>
<dbReference type="GO" id="GO:0051087">
    <property type="term" value="F:protein-folding chaperone binding"/>
    <property type="evidence" value="ECO:0007669"/>
    <property type="project" value="TreeGrafter"/>
</dbReference>
<dbReference type="InterPro" id="IPR019734">
    <property type="entry name" value="TPR_rpt"/>
</dbReference>
<gene>
    <name evidence="8" type="ORF">BSTOLATCC_MIC48271</name>
</gene>
<dbReference type="Proteomes" id="UP001162131">
    <property type="component" value="Unassembled WGS sequence"/>
</dbReference>
<name>A0AAU9K8I9_9CILI</name>
<proteinExistence type="predicted"/>
<evidence type="ECO:0000256" key="6">
    <source>
        <dbReference type="PROSITE-ProRule" id="PRU00339"/>
    </source>
</evidence>
<dbReference type="PANTHER" id="PTHR46803:SF2">
    <property type="entry name" value="E3 UBIQUITIN-PROTEIN LIGASE CHIP"/>
    <property type="match status" value="1"/>
</dbReference>
<dbReference type="InterPro" id="IPR011990">
    <property type="entry name" value="TPR-like_helical_dom_sf"/>
</dbReference>
<dbReference type="GO" id="GO:0043161">
    <property type="term" value="P:proteasome-mediated ubiquitin-dependent protein catabolic process"/>
    <property type="evidence" value="ECO:0007669"/>
    <property type="project" value="TreeGrafter"/>
</dbReference>
<keyword evidence="3" id="KW-0808">Transferase</keyword>
<dbReference type="GO" id="GO:0071218">
    <property type="term" value="P:cellular response to misfolded protein"/>
    <property type="evidence" value="ECO:0007669"/>
    <property type="project" value="TreeGrafter"/>
</dbReference>
<protein>
    <recommendedName>
        <fullName evidence="2">RING-type E3 ubiquitin transferase</fullName>
        <ecNumber evidence="2">2.3.2.27</ecNumber>
    </recommendedName>
</protein>
<dbReference type="PROSITE" id="PS51698">
    <property type="entry name" value="U_BOX"/>
    <property type="match status" value="1"/>
</dbReference>
<evidence type="ECO:0000259" key="7">
    <source>
        <dbReference type="PROSITE" id="PS51698"/>
    </source>
</evidence>
<evidence type="ECO:0000256" key="1">
    <source>
        <dbReference type="ARBA" id="ARBA00000900"/>
    </source>
</evidence>
<feature type="repeat" description="TPR" evidence="6">
    <location>
        <begin position="11"/>
        <end position="44"/>
    </location>
</feature>
<comment type="caution">
    <text evidence="8">The sequence shown here is derived from an EMBL/GenBank/DDBJ whole genome shotgun (WGS) entry which is preliminary data.</text>
</comment>
<dbReference type="SUPFAM" id="SSF48452">
    <property type="entry name" value="TPR-like"/>
    <property type="match status" value="1"/>
</dbReference>
<dbReference type="InterPro" id="IPR003613">
    <property type="entry name" value="Ubox_domain"/>
</dbReference>
<evidence type="ECO:0000313" key="8">
    <source>
        <dbReference type="EMBL" id="CAG9329451.1"/>
    </source>
</evidence>
<dbReference type="Pfam" id="PF04564">
    <property type="entry name" value="U-box"/>
    <property type="match status" value="1"/>
</dbReference>
<dbReference type="SMART" id="SM00504">
    <property type="entry name" value="Ubox"/>
    <property type="match status" value="1"/>
</dbReference>
<evidence type="ECO:0000256" key="4">
    <source>
        <dbReference type="ARBA" id="ARBA00022737"/>
    </source>
</evidence>
<dbReference type="SUPFAM" id="SSF57850">
    <property type="entry name" value="RING/U-box"/>
    <property type="match status" value="1"/>
</dbReference>
<sequence length="267" mass="31101">MSNKSSRSKKDIEYKEKGNVYFSHKDYKKAIESYTKAIKINPKESIYFSNRARCHYILENYRKVLADSSKAIDLNSSNIKAYIVHAQAQAKLSQTLNELFTSLNYCKSASLLAKKTGQFTILDQCKELKHKIKAILYAKQHEIREQTIYELEKYYTPLIRRSQIFEKFKKFVKHQPYQQISEGLTCPISLLLFKDPITTTSGFSYEKEELYLHLTKVGGFDPMTREPIEYKHAIKNHVLTAAVKYFKSQNPWAYIADEPLPSVEINL</sequence>
<dbReference type="SMART" id="SM00028">
    <property type="entry name" value="TPR"/>
    <property type="match status" value="2"/>
</dbReference>
<evidence type="ECO:0000256" key="2">
    <source>
        <dbReference type="ARBA" id="ARBA00012483"/>
    </source>
</evidence>
<reference evidence="8" key="1">
    <citation type="submission" date="2021-09" db="EMBL/GenBank/DDBJ databases">
        <authorList>
            <consortium name="AG Swart"/>
            <person name="Singh M."/>
            <person name="Singh A."/>
            <person name="Seah K."/>
            <person name="Emmerich C."/>
        </authorList>
    </citation>
    <scope>NUCLEOTIDE SEQUENCE</scope>
    <source>
        <strain evidence="8">ATCC30299</strain>
    </source>
</reference>
<feature type="domain" description="U-box" evidence="7">
    <location>
        <begin position="179"/>
        <end position="253"/>
    </location>
</feature>
<dbReference type="Gene3D" id="1.25.40.10">
    <property type="entry name" value="Tetratricopeptide repeat domain"/>
    <property type="match status" value="1"/>
</dbReference>
<dbReference type="GO" id="GO:0000209">
    <property type="term" value="P:protein polyubiquitination"/>
    <property type="evidence" value="ECO:0007669"/>
    <property type="project" value="TreeGrafter"/>
</dbReference>
<evidence type="ECO:0000313" key="9">
    <source>
        <dbReference type="Proteomes" id="UP001162131"/>
    </source>
</evidence>
<dbReference type="EC" id="2.3.2.27" evidence="2"/>
<evidence type="ECO:0000256" key="5">
    <source>
        <dbReference type="ARBA" id="ARBA00022786"/>
    </source>
</evidence>
<dbReference type="InterPro" id="IPR013083">
    <property type="entry name" value="Znf_RING/FYVE/PHD"/>
</dbReference>
<dbReference type="PROSITE" id="PS50005">
    <property type="entry name" value="TPR"/>
    <property type="match status" value="1"/>
</dbReference>
<keyword evidence="6" id="KW-0802">TPR repeat</keyword>
<comment type="catalytic activity">
    <reaction evidence="1">
        <text>S-ubiquitinyl-[E2 ubiquitin-conjugating enzyme]-L-cysteine + [acceptor protein]-L-lysine = [E2 ubiquitin-conjugating enzyme]-L-cysteine + N(6)-ubiquitinyl-[acceptor protein]-L-lysine.</text>
        <dbReference type="EC" id="2.3.2.27"/>
    </reaction>
</comment>
<dbReference type="GO" id="GO:0005737">
    <property type="term" value="C:cytoplasm"/>
    <property type="evidence" value="ECO:0007669"/>
    <property type="project" value="TreeGrafter"/>
</dbReference>
<dbReference type="GO" id="GO:0045862">
    <property type="term" value="P:positive regulation of proteolysis"/>
    <property type="evidence" value="ECO:0007669"/>
    <property type="project" value="TreeGrafter"/>
</dbReference>